<accession>A0A0E9UAS5</accession>
<organism evidence="2">
    <name type="scientific">Anguilla anguilla</name>
    <name type="common">European freshwater eel</name>
    <name type="synonym">Muraena anguilla</name>
    <dbReference type="NCBI Taxonomy" id="7936"/>
    <lineage>
        <taxon>Eukaryota</taxon>
        <taxon>Metazoa</taxon>
        <taxon>Chordata</taxon>
        <taxon>Craniata</taxon>
        <taxon>Vertebrata</taxon>
        <taxon>Euteleostomi</taxon>
        <taxon>Actinopterygii</taxon>
        <taxon>Neopterygii</taxon>
        <taxon>Teleostei</taxon>
        <taxon>Anguilliformes</taxon>
        <taxon>Anguillidae</taxon>
        <taxon>Anguilla</taxon>
    </lineage>
</organism>
<dbReference type="Pfam" id="PF02758">
    <property type="entry name" value="PYRIN"/>
    <property type="match status" value="1"/>
</dbReference>
<dbReference type="InterPro" id="IPR004020">
    <property type="entry name" value="DAPIN"/>
</dbReference>
<dbReference type="InterPro" id="IPR011029">
    <property type="entry name" value="DEATH-like_dom_sf"/>
</dbReference>
<reference evidence="2" key="1">
    <citation type="submission" date="2014-11" db="EMBL/GenBank/DDBJ databases">
        <authorList>
            <person name="Amaro Gonzalez C."/>
        </authorList>
    </citation>
    <scope>NUCLEOTIDE SEQUENCE</scope>
</reference>
<sequence>MAGIRDLLRTTLDDILADDLQRFRLSLSNDLPEGVKPIGKGRLEKKRCV</sequence>
<dbReference type="AlphaFoldDB" id="A0A0E9UAS5"/>
<dbReference type="EMBL" id="GBXM01045636">
    <property type="protein sequence ID" value="JAH62941.1"/>
    <property type="molecule type" value="Transcribed_RNA"/>
</dbReference>
<reference evidence="2" key="2">
    <citation type="journal article" date="2015" name="Fish Shellfish Immunol.">
        <title>Early steps in the European eel (Anguilla anguilla)-Vibrio vulnificus interaction in the gills: Role of the RtxA13 toxin.</title>
        <authorList>
            <person name="Callol A."/>
            <person name="Pajuelo D."/>
            <person name="Ebbesson L."/>
            <person name="Teles M."/>
            <person name="MacKenzie S."/>
            <person name="Amaro C."/>
        </authorList>
    </citation>
    <scope>NUCLEOTIDE SEQUENCE</scope>
</reference>
<evidence type="ECO:0000313" key="2">
    <source>
        <dbReference type="EMBL" id="JAH62941.1"/>
    </source>
</evidence>
<dbReference type="SUPFAM" id="SSF47986">
    <property type="entry name" value="DEATH domain"/>
    <property type="match status" value="1"/>
</dbReference>
<feature type="domain" description="Pyrin" evidence="1">
    <location>
        <begin position="7"/>
        <end position="47"/>
    </location>
</feature>
<proteinExistence type="predicted"/>
<evidence type="ECO:0000259" key="1">
    <source>
        <dbReference type="Pfam" id="PF02758"/>
    </source>
</evidence>
<name>A0A0E9UAS5_ANGAN</name>
<dbReference type="Gene3D" id="1.10.533.10">
    <property type="entry name" value="Death Domain, Fas"/>
    <property type="match status" value="1"/>
</dbReference>
<protein>
    <recommendedName>
        <fullName evidence="1">Pyrin domain-containing protein</fullName>
    </recommendedName>
</protein>